<dbReference type="InterPro" id="IPR032567">
    <property type="entry name" value="RTL1-rel"/>
</dbReference>
<dbReference type="PANTHER" id="PTHR15503">
    <property type="entry name" value="LDOC1 RELATED"/>
    <property type="match status" value="1"/>
</dbReference>
<gene>
    <name evidence="2" type="ORF">CFOL_v3_04633</name>
</gene>
<dbReference type="GO" id="GO:0004190">
    <property type="term" value="F:aspartic-type endopeptidase activity"/>
    <property type="evidence" value="ECO:0007669"/>
    <property type="project" value="InterPro"/>
</dbReference>
<organism evidence="2 3">
    <name type="scientific">Cephalotus follicularis</name>
    <name type="common">Albany pitcher plant</name>
    <dbReference type="NCBI Taxonomy" id="3775"/>
    <lineage>
        <taxon>Eukaryota</taxon>
        <taxon>Viridiplantae</taxon>
        <taxon>Streptophyta</taxon>
        <taxon>Embryophyta</taxon>
        <taxon>Tracheophyta</taxon>
        <taxon>Spermatophyta</taxon>
        <taxon>Magnoliopsida</taxon>
        <taxon>eudicotyledons</taxon>
        <taxon>Gunneridae</taxon>
        <taxon>Pentapetalae</taxon>
        <taxon>rosids</taxon>
        <taxon>fabids</taxon>
        <taxon>Oxalidales</taxon>
        <taxon>Cephalotaceae</taxon>
        <taxon>Cephalotus</taxon>
    </lineage>
</organism>
<dbReference type="AlphaFoldDB" id="A0A1Q3AZM9"/>
<evidence type="ECO:0000313" key="3">
    <source>
        <dbReference type="Proteomes" id="UP000187406"/>
    </source>
</evidence>
<evidence type="ECO:0000313" key="2">
    <source>
        <dbReference type="EMBL" id="GAV61105.1"/>
    </source>
</evidence>
<dbReference type="Pfam" id="PF08284">
    <property type="entry name" value="RVP_2"/>
    <property type="match status" value="1"/>
</dbReference>
<accession>A0A1Q3AZM9</accession>
<dbReference type="OrthoDB" id="1436338at2759"/>
<protein>
    <submittedName>
        <fullName evidence="2">RVP_2 domain-containing protein</fullName>
    </submittedName>
</protein>
<keyword evidence="3" id="KW-1185">Reference proteome</keyword>
<dbReference type="EMBL" id="BDDD01000185">
    <property type="protein sequence ID" value="GAV61105.1"/>
    <property type="molecule type" value="Genomic_DNA"/>
</dbReference>
<dbReference type="PANTHER" id="PTHR15503:SF45">
    <property type="entry name" value="RNA-DIRECTED DNA POLYMERASE HOMOLOG"/>
    <property type="match status" value="1"/>
</dbReference>
<feature type="region of interest" description="Disordered" evidence="1">
    <location>
        <begin position="1"/>
        <end position="46"/>
    </location>
</feature>
<feature type="compositionally biased region" description="Polar residues" evidence="1">
    <location>
        <begin position="29"/>
        <end position="44"/>
    </location>
</feature>
<dbReference type="Proteomes" id="UP000187406">
    <property type="component" value="Unassembled WGS sequence"/>
</dbReference>
<sequence length="161" mass="16970">MNCPQAQQTSTMLESTASSRESVGARGGSTASQVGSSKASGSRQQGRHAVTARVYALNRVDALGSANVAIGKDLIFGKDATVLFDTGASLSFVAQAFCIHACGVLSSVDEEIVVSVPTGQSYRVGRVYKGCDVVVKRQSFIADLIPFKIEDFDAILGMICW</sequence>
<comment type="caution">
    <text evidence="2">The sequence shown here is derived from an EMBL/GenBank/DDBJ whole genome shotgun (WGS) entry which is preliminary data.</text>
</comment>
<dbReference type="Gene3D" id="2.40.70.10">
    <property type="entry name" value="Acid Proteases"/>
    <property type="match status" value="1"/>
</dbReference>
<name>A0A1Q3AZM9_CEPFO</name>
<dbReference type="InParanoid" id="A0A1Q3AZM9"/>
<reference evidence="3" key="1">
    <citation type="submission" date="2016-04" db="EMBL/GenBank/DDBJ databases">
        <title>Cephalotus genome sequencing.</title>
        <authorList>
            <person name="Fukushima K."/>
            <person name="Hasebe M."/>
            <person name="Fang X."/>
        </authorList>
    </citation>
    <scope>NUCLEOTIDE SEQUENCE [LARGE SCALE GENOMIC DNA]</scope>
    <source>
        <strain evidence="3">cv. St1</strain>
    </source>
</reference>
<evidence type="ECO:0000256" key="1">
    <source>
        <dbReference type="SAM" id="MobiDB-lite"/>
    </source>
</evidence>
<proteinExistence type="predicted"/>
<dbReference type="CDD" id="cd00303">
    <property type="entry name" value="retropepsin_like"/>
    <property type="match status" value="1"/>
</dbReference>
<dbReference type="GO" id="GO:0006508">
    <property type="term" value="P:proteolysis"/>
    <property type="evidence" value="ECO:0007669"/>
    <property type="project" value="InterPro"/>
</dbReference>
<dbReference type="PROSITE" id="PS00141">
    <property type="entry name" value="ASP_PROTEASE"/>
    <property type="match status" value="1"/>
</dbReference>
<dbReference type="InterPro" id="IPR001969">
    <property type="entry name" value="Aspartic_peptidase_AS"/>
</dbReference>
<dbReference type="InterPro" id="IPR021109">
    <property type="entry name" value="Peptidase_aspartic_dom_sf"/>
</dbReference>
<feature type="compositionally biased region" description="Polar residues" evidence="1">
    <location>
        <begin position="1"/>
        <end position="21"/>
    </location>
</feature>